<dbReference type="NCBIfam" id="TIGR00224">
    <property type="entry name" value="pckA"/>
    <property type="match status" value="1"/>
</dbReference>
<dbReference type="Pfam" id="PF01293">
    <property type="entry name" value="PEPCK_ATP"/>
    <property type="match status" value="2"/>
</dbReference>
<dbReference type="NCBIfam" id="NF006820">
    <property type="entry name" value="PRK09344.1-2"/>
    <property type="match status" value="1"/>
</dbReference>
<evidence type="ECO:0000256" key="1">
    <source>
        <dbReference type="ARBA" id="ARBA00004742"/>
    </source>
</evidence>
<comment type="catalytic activity">
    <reaction evidence="10">
        <text>oxaloacetate + ATP = phosphoenolpyruvate + ADP + CO2</text>
        <dbReference type="Rhea" id="RHEA:18617"/>
        <dbReference type="ChEBI" id="CHEBI:16452"/>
        <dbReference type="ChEBI" id="CHEBI:16526"/>
        <dbReference type="ChEBI" id="CHEBI:30616"/>
        <dbReference type="ChEBI" id="CHEBI:58702"/>
        <dbReference type="ChEBI" id="CHEBI:456216"/>
        <dbReference type="EC" id="4.1.1.49"/>
    </reaction>
</comment>
<sequence>MAADYSTRLQAVHQIRPQSPSPATGTARSALAKVQLRAFSSRMVSHSVNKTALHPGGVEPTREHTELEEELHTTAHIDYDRVAIVANPSVSALYEDALVYETGTAITSSGALTAYSGSKTGRSPLDKRVVKEESSEKDVWWGPVNKPMTPEAAHESFDLGHGRASSTVPNTQRFPAMHGDAVVRMCATDGRKRPSFSAEVWLCPALPGKAHDAELGPVPRLRILLAADDSANPSHGPGIVPAFVWKINRERAVDYLNTRNRIYVIDGFAGWDERYRISVRVVCARAYHALFMRNMLIRPSREELEHFHPDYVIYNAGSFPANRYTSGMTSATSVAINFAEKEMVILGTEYAGEMKKGVFTVLFYEMPVKHNVLTLHSSANEGENGDVTVFFGLSGTGKTTLSADPNRKLIGDDEHCWSDKGIFNIEGGCYAKCIGLSAEKEPDIFNAIRFGSVLENVVFDPETREVDYDDATLTENTRCAYPIEYIGNAKIPCISDNHPSNIILLTCDARGVLPPISKLNTAQTMFHFISGYTSKMAGTEDGVTEPQATFSSCFAQPFLALHPMRYAKMLADKISQHNVNAWLLNTGWVGAGASTGGKRCPLKYTRAILDAIHSGELAKAEYENYDVFNLSVPKACPNVPDELLNPKKSWTGSADFGDEVTKLAKLFNENFKKYSDEATEEVIKAGPTV</sequence>
<dbReference type="EMBL" id="LVCJ01000055">
    <property type="protein sequence ID" value="OAL32901.1"/>
    <property type="molecule type" value="Genomic_DNA"/>
</dbReference>
<evidence type="ECO:0000256" key="3">
    <source>
        <dbReference type="ARBA" id="ARBA00012363"/>
    </source>
</evidence>
<dbReference type="InterPro" id="IPR015994">
    <property type="entry name" value="PEPCK_ATP_CS"/>
</dbReference>
<dbReference type="SUPFAM" id="SSF53795">
    <property type="entry name" value="PEP carboxykinase-like"/>
    <property type="match status" value="1"/>
</dbReference>
<keyword evidence="11" id="KW-0418">Kinase</keyword>
<dbReference type="Gene3D" id="2.170.8.10">
    <property type="entry name" value="Phosphoenolpyruvate Carboxykinase, domain 2"/>
    <property type="match status" value="1"/>
</dbReference>
<dbReference type="Gene3D" id="3.90.228.20">
    <property type="match status" value="1"/>
</dbReference>
<dbReference type="Proteomes" id="UP000185904">
    <property type="component" value="Unassembled WGS sequence"/>
</dbReference>
<keyword evidence="9" id="KW-0456">Lyase</keyword>
<evidence type="ECO:0000256" key="6">
    <source>
        <dbReference type="ARBA" id="ARBA00022741"/>
    </source>
</evidence>
<dbReference type="Gene3D" id="3.40.449.10">
    <property type="entry name" value="Phosphoenolpyruvate Carboxykinase, domain 1"/>
    <property type="match status" value="2"/>
</dbReference>
<dbReference type="RefSeq" id="XP_022498067.1">
    <property type="nucleotide sequence ID" value="XM_022645977.1"/>
</dbReference>
<dbReference type="SUPFAM" id="SSF68923">
    <property type="entry name" value="PEP carboxykinase N-terminal domain"/>
    <property type="match status" value="2"/>
</dbReference>
<keyword evidence="6" id="KW-0547">Nucleotide-binding</keyword>
<dbReference type="InterPro" id="IPR008210">
    <property type="entry name" value="PEP_carboxykinase_N"/>
</dbReference>
<evidence type="ECO:0000256" key="7">
    <source>
        <dbReference type="ARBA" id="ARBA00022793"/>
    </source>
</evidence>
<keyword evidence="12" id="KW-1185">Reference proteome</keyword>
<organism evidence="11 12">
    <name type="scientific">Fonsecaea nubica</name>
    <dbReference type="NCBI Taxonomy" id="856822"/>
    <lineage>
        <taxon>Eukaryota</taxon>
        <taxon>Fungi</taxon>
        <taxon>Dikarya</taxon>
        <taxon>Ascomycota</taxon>
        <taxon>Pezizomycotina</taxon>
        <taxon>Eurotiomycetes</taxon>
        <taxon>Chaetothyriomycetidae</taxon>
        <taxon>Chaetothyriales</taxon>
        <taxon>Herpotrichiellaceae</taxon>
        <taxon>Fonsecaea</taxon>
    </lineage>
</organism>
<keyword evidence="7" id="KW-0210">Decarboxylase</keyword>
<gene>
    <name evidence="11" type="ORF">AYO20_07692</name>
</gene>
<dbReference type="OrthoDB" id="184182at2759"/>
<dbReference type="UniPathway" id="UPA00138"/>
<dbReference type="GO" id="GO:0004612">
    <property type="term" value="F:phosphoenolpyruvate carboxykinase (ATP) activity"/>
    <property type="evidence" value="ECO:0007669"/>
    <property type="project" value="UniProtKB-EC"/>
</dbReference>
<evidence type="ECO:0000256" key="4">
    <source>
        <dbReference type="ARBA" id="ARBA00021932"/>
    </source>
</evidence>
<evidence type="ECO:0000256" key="5">
    <source>
        <dbReference type="ARBA" id="ARBA00022432"/>
    </source>
</evidence>
<protein>
    <recommendedName>
        <fullName evidence="4">Phosphoenolpyruvate carboxykinase (ATP)</fullName>
        <ecNumber evidence="3">4.1.1.49</ecNumber>
    </recommendedName>
</protein>
<keyword evidence="8" id="KW-0067">ATP-binding</keyword>
<proteinExistence type="inferred from homology"/>
<dbReference type="InterPro" id="IPR001272">
    <property type="entry name" value="PEP_carboxykinase_ATP"/>
</dbReference>
<comment type="pathway">
    <text evidence="1">Carbohydrate biosynthesis; gluconeogenesis.</text>
</comment>
<evidence type="ECO:0000256" key="8">
    <source>
        <dbReference type="ARBA" id="ARBA00022840"/>
    </source>
</evidence>
<dbReference type="CDD" id="cd00484">
    <property type="entry name" value="PEPCK_ATP"/>
    <property type="match status" value="1"/>
</dbReference>
<dbReference type="NCBIfam" id="NF006821">
    <property type="entry name" value="PRK09344.1-3"/>
    <property type="match status" value="1"/>
</dbReference>
<dbReference type="FunFam" id="2.170.8.10:FF:000001">
    <property type="entry name" value="Phosphoenolpyruvate carboxykinase (ATP)"/>
    <property type="match status" value="1"/>
</dbReference>
<dbReference type="GeneID" id="34591103"/>
<dbReference type="GO" id="GO:0006094">
    <property type="term" value="P:gluconeogenesis"/>
    <property type="evidence" value="ECO:0007669"/>
    <property type="project" value="UniProtKB-UniPathway"/>
</dbReference>
<dbReference type="GO" id="GO:0005829">
    <property type="term" value="C:cytosol"/>
    <property type="evidence" value="ECO:0007669"/>
    <property type="project" value="TreeGrafter"/>
</dbReference>
<evidence type="ECO:0000313" key="12">
    <source>
        <dbReference type="Proteomes" id="UP000185904"/>
    </source>
</evidence>
<accession>A0A178CVH6</accession>
<comment type="similarity">
    <text evidence="2">Belongs to the phosphoenolpyruvate carboxykinase (ATP) family.</text>
</comment>
<dbReference type="HAMAP" id="MF_00453">
    <property type="entry name" value="PEPCK_ATP"/>
    <property type="match status" value="1"/>
</dbReference>
<dbReference type="PROSITE" id="PS00532">
    <property type="entry name" value="PEPCK_ATP"/>
    <property type="match status" value="1"/>
</dbReference>
<dbReference type="InterPro" id="IPR013035">
    <property type="entry name" value="PEP_carboxykinase_C"/>
</dbReference>
<evidence type="ECO:0000313" key="11">
    <source>
        <dbReference type="EMBL" id="OAL32901.1"/>
    </source>
</evidence>
<reference evidence="11 12" key="1">
    <citation type="submission" date="2016-03" db="EMBL/GenBank/DDBJ databases">
        <title>The draft genome sequence of Fonsecaea nubica causative agent of cutaneous subcutaneous infection in human host.</title>
        <authorList>
            <person name="Costa F."/>
            <person name="Sybren D.H."/>
            <person name="Raittz R.T."/>
            <person name="Weiss V.A."/>
            <person name="Leao A.C."/>
            <person name="Gomes R."/>
            <person name="De Souza E.M."/>
            <person name="Pedrosa F.O."/>
            <person name="Steffens M.B."/>
            <person name="Bombassaro A."/>
            <person name="Tadra-Sfeir M.Z."/>
            <person name="Moreno L.F."/>
            <person name="Najafzadeh M.J."/>
            <person name="Felipe M.S."/>
            <person name="Teixeira M."/>
            <person name="Sun J."/>
            <person name="Xi L."/>
            <person name="Castro M.A."/>
            <person name="Vicente V.A."/>
        </authorList>
    </citation>
    <scope>NUCLEOTIDE SEQUENCE [LARGE SCALE GENOMIC DNA]</scope>
    <source>
        <strain evidence="11 12">CBS 269.64</strain>
    </source>
</reference>
<keyword evidence="11" id="KW-0670">Pyruvate</keyword>
<dbReference type="GO" id="GO:0005524">
    <property type="term" value="F:ATP binding"/>
    <property type="evidence" value="ECO:0007669"/>
    <property type="project" value="UniProtKB-KW"/>
</dbReference>
<evidence type="ECO:0000256" key="10">
    <source>
        <dbReference type="ARBA" id="ARBA00047371"/>
    </source>
</evidence>
<dbReference type="GO" id="GO:0016301">
    <property type="term" value="F:kinase activity"/>
    <property type="evidence" value="ECO:0007669"/>
    <property type="project" value="UniProtKB-KW"/>
</dbReference>
<dbReference type="PANTHER" id="PTHR30031">
    <property type="entry name" value="PHOSPHOENOLPYRUVATE CARBOXYKINASE ATP"/>
    <property type="match status" value="1"/>
</dbReference>
<evidence type="ECO:0000256" key="9">
    <source>
        <dbReference type="ARBA" id="ARBA00023239"/>
    </source>
</evidence>
<name>A0A178CVH6_9EURO</name>
<dbReference type="PANTHER" id="PTHR30031:SF0">
    <property type="entry name" value="PHOSPHOENOLPYRUVATE CARBOXYKINASE (ATP)"/>
    <property type="match status" value="1"/>
</dbReference>
<keyword evidence="5" id="KW-0312">Gluconeogenesis</keyword>
<keyword evidence="11" id="KW-0808">Transferase</keyword>
<evidence type="ECO:0000256" key="2">
    <source>
        <dbReference type="ARBA" id="ARBA00006052"/>
    </source>
</evidence>
<dbReference type="AlphaFoldDB" id="A0A178CVH6"/>
<dbReference type="EC" id="4.1.1.49" evidence="3"/>
<comment type="caution">
    <text evidence="11">The sequence shown here is derived from an EMBL/GenBank/DDBJ whole genome shotgun (WGS) entry which is preliminary data.</text>
</comment>